<dbReference type="InterPro" id="IPR000182">
    <property type="entry name" value="GNAT_dom"/>
</dbReference>
<evidence type="ECO:0000256" key="2">
    <source>
        <dbReference type="ARBA" id="ARBA00022694"/>
    </source>
</evidence>
<keyword evidence="2" id="KW-0819">tRNA processing</keyword>
<dbReference type="Gene3D" id="3.40.630.30">
    <property type="match status" value="1"/>
</dbReference>
<dbReference type="PANTHER" id="PTHR10925:SF5">
    <property type="entry name" value="RNA CYTIDINE ACETYLTRANSFERASE"/>
    <property type="match status" value="1"/>
</dbReference>
<evidence type="ECO:0000259" key="6">
    <source>
        <dbReference type="Pfam" id="PF05127"/>
    </source>
</evidence>
<evidence type="ECO:0000256" key="3">
    <source>
        <dbReference type="ARBA" id="ARBA00022741"/>
    </source>
</evidence>
<keyword evidence="3" id="KW-0547">Nucleotide-binding</keyword>
<dbReference type="GO" id="GO:1990883">
    <property type="term" value="F:18S rRNA cytidine N-acetyltransferase activity"/>
    <property type="evidence" value="ECO:0007669"/>
    <property type="project" value="TreeGrafter"/>
</dbReference>
<dbReference type="InterPro" id="IPR007807">
    <property type="entry name" value="TcmA/NAT10_helicase"/>
</dbReference>
<dbReference type="Proteomes" id="UP000319828">
    <property type="component" value="Unassembled WGS sequence"/>
</dbReference>
<reference evidence="9 10" key="1">
    <citation type="submission" date="2019-07" db="EMBL/GenBank/DDBJ databases">
        <title>The draft genome sequence of Vibrio algivorus M1486.</title>
        <authorList>
            <person name="Meng X."/>
        </authorList>
    </citation>
    <scope>NUCLEOTIDE SEQUENCE [LARGE SCALE GENOMIC DNA]</scope>
    <source>
        <strain evidence="9 10">M1486</strain>
    </source>
</reference>
<dbReference type="InterPro" id="IPR027417">
    <property type="entry name" value="P-loop_NTPase"/>
</dbReference>
<keyword evidence="5" id="KW-0012">Acyltransferase</keyword>
<evidence type="ECO:0000256" key="1">
    <source>
        <dbReference type="ARBA" id="ARBA00022679"/>
    </source>
</evidence>
<evidence type="ECO:0000256" key="4">
    <source>
        <dbReference type="ARBA" id="ARBA00022840"/>
    </source>
</evidence>
<dbReference type="InterPro" id="IPR032672">
    <property type="entry name" value="TmcA/NAT10/Kre33"/>
</dbReference>
<protein>
    <submittedName>
        <fullName evidence="9">tRNA(Met) cytidine acetyltransferase</fullName>
    </submittedName>
</protein>
<sequence length="730" mass="81959">MSALNYLTTLSSKLRLVNQRVAVQLQLNDADVHQLLMRFIEHQKIDITRTAWLGGNQSLLGCPHYTFKQGQRLLGQEVELLVVDFSPVLDSDSFGGNSFDANSFNAALGALVGGGILFIVNFQSLTDSYQTQWLKQHFNRWPCIENLSTNDLSLDYVELNLSSANVNQYDQQEEAVAAIEKVVTGHRRRPLVLNANRGRGKTASLGMAAANLMSQQVMKIVITAPSINALNPLFEFADKTIGQFTWLSQTRTEWHLSNGSQLHFIAPDELNISEVDADLVLVDEAAALPLPMLKNFVKRFHRLVFSSTIHGYEGCGRGFSIKFMQWLNRHRPGWKHIELTQPIRWAENDPLESWSFETFLLNADDGVSDFNLNINDINAESLELSQIELNLVSKQLLIKNAELFRSIFGLLVTAHYQTTPNDVMQVLASDEIQVYQITYQPIVSKSEDALDKPKVIGCLLVNIEGGLDSQLIKDIQLGVRRPKGHLAAAYLTNHLAIDQPAEQISARIMRIAVDPIWQGYGVGSFALQKLQQQLTLVDVASSVDFISVSFGATAELINFWKKSFQLVSIGTRRDHASGCYSVFMVQALSERAKHWVEPATLSCLDNIQRVLPLQYQDIEHETLASLLFQPKEVSAQFSLSPMLSNFALGGNSFESVVPWYCQFVIEYLSQVNPFSEVTLQQNKIGDDGISVVIDKVLLFHSWQAVAAKHKLAGRKQVEQQLRRWLLQFTV</sequence>
<evidence type="ECO:0000259" key="7">
    <source>
        <dbReference type="Pfam" id="PF08351"/>
    </source>
</evidence>
<dbReference type="SUPFAM" id="SSF52540">
    <property type="entry name" value="P-loop containing nucleoside triphosphate hydrolases"/>
    <property type="match status" value="1"/>
</dbReference>
<feature type="domain" description="TcmA/NAT10 helicase" evidence="6">
    <location>
        <begin position="192"/>
        <end position="362"/>
    </location>
</feature>
<dbReference type="EMBL" id="VMKJ01000023">
    <property type="protein sequence ID" value="TVO35679.1"/>
    <property type="molecule type" value="Genomic_DNA"/>
</dbReference>
<feature type="domain" description="N-acetyltransferase" evidence="8">
    <location>
        <begin position="540"/>
        <end position="588"/>
    </location>
</feature>
<dbReference type="GO" id="GO:0002101">
    <property type="term" value="P:tRNA wobble cytosine modification"/>
    <property type="evidence" value="ECO:0007669"/>
    <property type="project" value="TreeGrafter"/>
</dbReference>
<dbReference type="InterPro" id="IPR013562">
    <property type="entry name" value="TmcA/NAT10_N"/>
</dbReference>
<dbReference type="GO" id="GO:0000049">
    <property type="term" value="F:tRNA binding"/>
    <property type="evidence" value="ECO:0007669"/>
    <property type="project" value="TreeGrafter"/>
</dbReference>
<evidence type="ECO:0000313" key="10">
    <source>
        <dbReference type="Proteomes" id="UP000319828"/>
    </source>
</evidence>
<dbReference type="AlphaFoldDB" id="A0A557P4Z3"/>
<dbReference type="Gene3D" id="3.40.50.300">
    <property type="entry name" value="P-loop containing nucleotide triphosphate hydrolases"/>
    <property type="match status" value="1"/>
</dbReference>
<evidence type="ECO:0000256" key="5">
    <source>
        <dbReference type="ARBA" id="ARBA00023315"/>
    </source>
</evidence>
<dbReference type="Pfam" id="PF08351">
    <property type="entry name" value="TmcA_N"/>
    <property type="match status" value="1"/>
</dbReference>
<dbReference type="GO" id="GO:1904812">
    <property type="term" value="P:rRNA acetylation involved in maturation of SSU-rRNA"/>
    <property type="evidence" value="ECO:0007669"/>
    <property type="project" value="TreeGrafter"/>
</dbReference>
<evidence type="ECO:0000313" key="9">
    <source>
        <dbReference type="EMBL" id="TVO35679.1"/>
    </source>
</evidence>
<comment type="caution">
    <text evidence="9">The sequence shown here is derived from an EMBL/GenBank/DDBJ whole genome shotgun (WGS) entry which is preliminary data.</text>
</comment>
<dbReference type="Gene3D" id="3.40.50.11040">
    <property type="match status" value="1"/>
</dbReference>
<dbReference type="GO" id="GO:0051391">
    <property type="term" value="P:tRNA acetylation"/>
    <property type="evidence" value="ECO:0007669"/>
    <property type="project" value="TreeGrafter"/>
</dbReference>
<feature type="domain" description="N-acetyltransferase" evidence="8">
    <location>
        <begin position="407"/>
        <end position="533"/>
    </location>
</feature>
<evidence type="ECO:0000259" key="8">
    <source>
        <dbReference type="Pfam" id="PF13718"/>
    </source>
</evidence>
<dbReference type="Pfam" id="PF05127">
    <property type="entry name" value="NAT10_TcmA_helicase"/>
    <property type="match status" value="1"/>
</dbReference>
<accession>A0A557P4Z3</accession>
<name>A0A557P4Z3_9VIBR</name>
<dbReference type="OrthoDB" id="5578851at2"/>
<dbReference type="RefSeq" id="WP_144388446.1">
    <property type="nucleotide sequence ID" value="NZ_CANNCB010000011.1"/>
</dbReference>
<keyword evidence="1 9" id="KW-0808">Transferase</keyword>
<dbReference type="GO" id="GO:0005524">
    <property type="term" value="F:ATP binding"/>
    <property type="evidence" value="ECO:0007669"/>
    <property type="project" value="UniProtKB-KW"/>
</dbReference>
<organism evidence="9 10">
    <name type="scientific">Vibrio algivorus</name>
    <dbReference type="NCBI Taxonomy" id="1667024"/>
    <lineage>
        <taxon>Bacteria</taxon>
        <taxon>Pseudomonadati</taxon>
        <taxon>Pseudomonadota</taxon>
        <taxon>Gammaproteobacteria</taxon>
        <taxon>Vibrionales</taxon>
        <taxon>Vibrionaceae</taxon>
        <taxon>Vibrio</taxon>
    </lineage>
</organism>
<proteinExistence type="predicted"/>
<dbReference type="Pfam" id="PF13718">
    <property type="entry name" value="GNAT_acetyltr_2"/>
    <property type="match status" value="2"/>
</dbReference>
<keyword evidence="4" id="KW-0067">ATP-binding</keyword>
<dbReference type="GO" id="GO:0051392">
    <property type="term" value="F:tRNA cytidine N4-acetyltransferase activity"/>
    <property type="evidence" value="ECO:0007669"/>
    <property type="project" value="TreeGrafter"/>
</dbReference>
<dbReference type="PANTHER" id="PTHR10925">
    <property type="entry name" value="N-ACETYLTRANSFERASE 10"/>
    <property type="match status" value="1"/>
</dbReference>
<feature type="domain" description="TmcA/NAT10 N-terminal" evidence="7">
    <location>
        <begin position="4"/>
        <end position="120"/>
    </location>
</feature>
<gene>
    <name evidence="9" type="ORF">FOF44_11355</name>
</gene>